<accession>A0A8X7C731</accession>
<keyword evidence="3" id="KW-1185">Reference proteome</keyword>
<evidence type="ECO:0000313" key="3">
    <source>
        <dbReference type="Proteomes" id="UP000886998"/>
    </source>
</evidence>
<keyword evidence="1" id="KW-0472">Membrane</keyword>
<evidence type="ECO:0000313" key="2">
    <source>
        <dbReference type="EMBL" id="GFY58185.1"/>
    </source>
</evidence>
<dbReference type="AlphaFoldDB" id="A0A8X7C731"/>
<feature type="transmembrane region" description="Helical" evidence="1">
    <location>
        <begin position="290"/>
        <end position="308"/>
    </location>
</feature>
<evidence type="ECO:0000256" key="1">
    <source>
        <dbReference type="SAM" id="Phobius"/>
    </source>
</evidence>
<feature type="transmembrane region" description="Helical" evidence="1">
    <location>
        <begin position="86"/>
        <end position="104"/>
    </location>
</feature>
<dbReference type="EMBL" id="BMAV01011943">
    <property type="protein sequence ID" value="GFY58185.1"/>
    <property type="molecule type" value="Genomic_DNA"/>
</dbReference>
<keyword evidence="1" id="KW-1133">Transmembrane helix</keyword>
<name>A0A8X7C731_9ARAC</name>
<dbReference type="Proteomes" id="UP000886998">
    <property type="component" value="Unassembled WGS sequence"/>
</dbReference>
<feature type="transmembrane region" description="Helical" evidence="1">
    <location>
        <begin position="245"/>
        <end position="270"/>
    </location>
</feature>
<protein>
    <recommendedName>
        <fullName evidence="4">Gustatory receptor</fullName>
    </recommendedName>
</protein>
<evidence type="ECO:0008006" key="4">
    <source>
        <dbReference type="Google" id="ProtNLM"/>
    </source>
</evidence>
<dbReference type="OrthoDB" id="10331836at2759"/>
<feature type="transmembrane region" description="Helical" evidence="1">
    <location>
        <begin position="359"/>
        <end position="377"/>
    </location>
</feature>
<proteinExistence type="predicted"/>
<gene>
    <name evidence="2" type="primary">AVEN_238246_1</name>
    <name evidence="2" type="ORF">TNIN_94431</name>
</gene>
<reference evidence="2" key="1">
    <citation type="submission" date="2020-08" db="EMBL/GenBank/DDBJ databases">
        <title>Multicomponent nature underlies the extraordinary mechanical properties of spider dragline silk.</title>
        <authorList>
            <person name="Kono N."/>
            <person name="Nakamura H."/>
            <person name="Mori M."/>
            <person name="Yoshida Y."/>
            <person name="Ohtoshi R."/>
            <person name="Malay A.D."/>
            <person name="Moran D.A.P."/>
            <person name="Tomita M."/>
            <person name="Numata K."/>
            <person name="Arakawa K."/>
        </authorList>
    </citation>
    <scope>NUCLEOTIDE SEQUENCE</scope>
</reference>
<keyword evidence="1" id="KW-0812">Transmembrane</keyword>
<comment type="caution">
    <text evidence="2">The sequence shown here is derived from an EMBL/GenBank/DDBJ whole genome shotgun (WGS) entry which is preliminary data.</text>
</comment>
<organism evidence="2 3">
    <name type="scientific">Trichonephila inaurata madagascariensis</name>
    <dbReference type="NCBI Taxonomy" id="2747483"/>
    <lineage>
        <taxon>Eukaryota</taxon>
        <taxon>Metazoa</taxon>
        <taxon>Ecdysozoa</taxon>
        <taxon>Arthropoda</taxon>
        <taxon>Chelicerata</taxon>
        <taxon>Arachnida</taxon>
        <taxon>Araneae</taxon>
        <taxon>Araneomorphae</taxon>
        <taxon>Entelegynae</taxon>
        <taxon>Araneoidea</taxon>
        <taxon>Nephilidae</taxon>
        <taxon>Trichonephila</taxon>
        <taxon>Trichonephila inaurata</taxon>
    </lineage>
</organism>
<feature type="transmembrane region" description="Helical" evidence="1">
    <location>
        <begin position="55"/>
        <end position="74"/>
    </location>
</feature>
<feature type="transmembrane region" description="Helical" evidence="1">
    <location>
        <begin position="132"/>
        <end position="155"/>
    </location>
</feature>
<feature type="transmembrane region" description="Helical" evidence="1">
    <location>
        <begin position="181"/>
        <end position="202"/>
    </location>
</feature>
<sequence length="386" mass="44745">MFRSYYLKSQVAYPKKVDFNSFKHFAPEFYNMPRFLFVVLRWAGLVRPPKMWRQLLAHGFDILLLASCVDAWVNVLSDLYFPEKKITVAFLSAYAVSLVMWLTMRRQSRQIASLLRRVQEINSFPFEKRVDFLMLLNACTPLVYPIFLILCSIQPQNSDFYVYGYGGEQILLMYVKNCLTYLVYPFTVNTIALLFAFLCLRCSHSLRVLTRKVDQSPTDAFGLSRQLDVLRSRAKIHQVLLDVQAIFSVPVFFLVVANILMCSSIAGWFLVKEWEETALFLRLEFAYDGIASIVCAASTLWIAGGLPIEMNKFKEAFYQKTHFRLLYYRTKEEQYLKKELFYAPEFVLMGCDILSLRRSTILALVGTLLTYTVLVMSSNPSQIPLQ</sequence>